<feature type="transmembrane region" description="Helical" evidence="1">
    <location>
        <begin position="40"/>
        <end position="58"/>
    </location>
</feature>
<dbReference type="AlphaFoldDB" id="D9STM2"/>
<dbReference type="RefSeq" id="WP_010075851.1">
    <property type="nucleotide sequence ID" value="NC_014393.1"/>
</dbReference>
<keyword evidence="1" id="KW-1133">Transmembrane helix</keyword>
<gene>
    <name evidence="2" type="ordered locus">Clocel_3066</name>
</gene>
<evidence type="ECO:0000313" key="3">
    <source>
        <dbReference type="Proteomes" id="UP000002730"/>
    </source>
</evidence>
<keyword evidence="1" id="KW-0472">Membrane</keyword>
<name>D9STM2_CLOC7</name>
<organism evidence="2 3">
    <name type="scientific">Clostridium cellulovorans (strain ATCC 35296 / DSM 3052 / OCM 3 / 743B)</name>
    <dbReference type="NCBI Taxonomy" id="573061"/>
    <lineage>
        <taxon>Bacteria</taxon>
        <taxon>Bacillati</taxon>
        <taxon>Bacillota</taxon>
        <taxon>Clostridia</taxon>
        <taxon>Eubacteriales</taxon>
        <taxon>Clostridiaceae</taxon>
        <taxon>Clostridium</taxon>
    </lineage>
</organism>
<evidence type="ECO:0000256" key="1">
    <source>
        <dbReference type="SAM" id="Phobius"/>
    </source>
</evidence>
<proteinExistence type="predicted"/>
<dbReference type="OrthoDB" id="1937989at2"/>
<feature type="transmembrane region" description="Helical" evidence="1">
    <location>
        <begin position="16"/>
        <end position="34"/>
    </location>
</feature>
<protein>
    <submittedName>
        <fullName evidence="2">Uncharacterized protein</fullName>
    </submittedName>
</protein>
<evidence type="ECO:0000313" key="2">
    <source>
        <dbReference type="EMBL" id="ADL52756.1"/>
    </source>
</evidence>
<dbReference type="EMBL" id="CP002160">
    <property type="protein sequence ID" value="ADL52756.1"/>
    <property type="molecule type" value="Genomic_DNA"/>
</dbReference>
<sequence length="189" mass="22273">MKINKALRKQRKSYKRFMLSMGFVFVLFPSLLYVTRIFDWHLILLLVLVEILCALSMVTKYKELNLKYEVTLKNIKIMTRIPKRTNTIPYDAIKGVHFSYMKNNSILYIIVDRKLRGKVWKRLNKLSENDKELVELAERIQNVKEIDQLFYLSIVSGGFIKQEVLSHLYVRALDAFFSKGAMREIASSK</sequence>
<dbReference type="Proteomes" id="UP000002730">
    <property type="component" value="Chromosome"/>
</dbReference>
<dbReference type="HOGENOM" id="CLU_120374_0_0_9"/>
<accession>D9STM2</accession>
<dbReference type="KEGG" id="ccb:Clocel_3066"/>
<keyword evidence="1" id="KW-0812">Transmembrane</keyword>
<reference evidence="2 3" key="1">
    <citation type="submission" date="2010-08" db="EMBL/GenBank/DDBJ databases">
        <title>Complete sequence of Clostridium cellulovorans 743B.</title>
        <authorList>
            <consortium name="US DOE Joint Genome Institute"/>
            <person name="Lucas S."/>
            <person name="Copeland A."/>
            <person name="Lapidus A."/>
            <person name="Cheng J.-F."/>
            <person name="Bruce D."/>
            <person name="Goodwin L."/>
            <person name="Pitluck S."/>
            <person name="Chertkov O."/>
            <person name="Detter J.C."/>
            <person name="Han C."/>
            <person name="Tapia R."/>
            <person name="Land M."/>
            <person name="Hauser L."/>
            <person name="Chang Y.-J."/>
            <person name="Jeffries C."/>
            <person name="Kyrpides N."/>
            <person name="Ivanova N."/>
            <person name="Mikhailova N."/>
            <person name="Hemme C.L."/>
            <person name="Woyke T."/>
        </authorList>
    </citation>
    <scope>NUCLEOTIDE SEQUENCE [LARGE SCALE GENOMIC DNA]</scope>
    <source>
        <strain evidence="3">ATCC 35296 / DSM 3052 / OCM 3 / 743B</strain>
    </source>
</reference>
<keyword evidence="3" id="KW-1185">Reference proteome</keyword>
<dbReference type="STRING" id="573061.Clocel_3066"/>